<dbReference type="Proteomes" id="UP000494216">
    <property type="component" value="Unassembled WGS sequence"/>
</dbReference>
<dbReference type="Pfam" id="PF13692">
    <property type="entry name" value="Glyco_trans_1_4"/>
    <property type="match status" value="1"/>
</dbReference>
<proteinExistence type="predicted"/>
<dbReference type="EMBL" id="CADCXN010000083">
    <property type="protein sequence ID" value="CAA9891895.1"/>
    <property type="molecule type" value="Genomic_DNA"/>
</dbReference>
<evidence type="ECO:0000313" key="2">
    <source>
        <dbReference type="Proteomes" id="UP000494216"/>
    </source>
</evidence>
<protein>
    <submittedName>
        <fullName evidence="1">Group 1 glycosyl transferase</fullName>
    </submittedName>
</protein>
<sequence>MQWKVVTPFTRSRSRSGWIMDFIPSEQHNFDFIPANYTHDRSRKASSVMDWLDYFTHAIRAWFSACITGKNVGFITAFPQLPIILGLLKRTFHSKRPLVAWLFNMGRVYGGVKGSIARFALSGVDIFVVHSTEEINTYSSWLRLPRERFVFVPLSIELRNATAEEDINHPFILAMGSANRDYRLFVEAAKILDYQTIIVAGDHALEGINLPENVRVMSELSLEKCHELCQMATVNVIPVDNMTTASGQVTLLETMMYSKAVIATECVGTLDYITNGVNGILIPPKDIDAMTSAIKKLWEEKALRQEIGRASRRYIEDNITFKAVSKSMSSLLDDLERNSINLLS</sequence>
<keyword evidence="1" id="KW-0808">Transferase</keyword>
<dbReference type="SUPFAM" id="SSF53756">
    <property type="entry name" value="UDP-Glycosyltransferase/glycogen phosphorylase"/>
    <property type="match status" value="1"/>
</dbReference>
<organism evidence="1 2">
    <name type="scientific">Candidatus Methylobacter favarea</name>
    <dbReference type="NCBI Taxonomy" id="2707345"/>
    <lineage>
        <taxon>Bacteria</taxon>
        <taxon>Pseudomonadati</taxon>
        <taxon>Pseudomonadota</taxon>
        <taxon>Gammaproteobacteria</taxon>
        <taxon>Methylococcales</taxon>
        <taxon>Methylococcaceae</taxon>
        <taxon>Methylobacter</taxon>
    </lineage>
</organism>
<comment type="caution">
    <text evidence="1">The sequence shown here is derived from an EMBL/GenBank/DDBJ whole genome shotgun (WGS) entry which is preliminary data.</text>
</comment>
<keyword evidence="2" id="KW-1185">Reference proteome</keyword>
<dbReference type="Gene3D" id="3.40.50.2000">
    <property type="entry name" value="Glycogen Phosphorylase B"/>
    <property type="match status" value="2"/>
</dbReference>
<evidence type="ECO:0000313" key="1">
    <source>
        <dbReference type="EMBL" id="CAA9891895.1"/>
    </source>
</evidence>
<reference evidence="1 2" key="1">
    <citation type="submission" date="2020-02" db="EMBL/GenBank/DDBJ databases">
        <authorList>
            <person name="Hogendoorn C."/>
        </authorList>
    </citation>
    <scope>NUCLEOTIDE SEQUENCE [LARGE SCALE GENOMIC DNA]</scope>
    <source>
        <strain evidence="1">METHB21</strain>
    </source>
</reference>
<dbReference type="AlphaFoldDB" id="A0A8S0YAH5"/>
<name>A0A8S0YAH5_9GAMM</name>
<dbReference type="PANTHER" id="PTHR12526:SF590">
    <property type="entry name" value="ALPHA-MALTOSE-1-PHOSPHATE SYNTHASE"/>
    <property type="match status" value="1"/>
</dbReference>
<accession>A0A8S0YAH5</accession>
<dbReference type="PANTHER" id="PTHR12526">
    <property type="entry name" value="GLYCOSYLTRANSFERASE"/>
    <property type="match status" value="1"/>
</dbReference>
<gene>
    <name evidence="1" type="ORF">METHB2_520002</name>
</gene>
<dbReference type="CDD" id="cd03801">
    <property type="entry name" value="GT4_PimA-like"/>
    <property type="match status" value="1"/>
</dbReference>
<dbReference type="GO" id="GO:0016757">
    <property type="term" value="F:glycosyltransferase activity"/>
    <property type="evidence" value="ECO:0007669"/>
    <property type="project" value="TreeGrafter"/>
</dbReference>